<dbReference type="OrthoDB" id="9777593at2"/>
<organism evidence="2 3">
    <name type="scientific">Rubritalea profundi</name>
    <dbReference type="NCBI Taxonomy" id="1658618"/>
    <lineage>
        <taxon>Bacteria</taxon>
        <taxon>Pseudomonadati</taxon>
        <taxon>Verrucomicrobiota</taxon>
        <taxon>Verrucomicrobiia</taxon>
        <taxon>Verrucomicrobiales</taxon>
        <taxon>Rubritaleaceae</taxon>
        <taxon>Rubritalea</taxon>
    </lineage>
</organism>
<dbReference type="AlphaFoldDB" id="A0A2S7U329"/>
<keyword evidence="3" id="KW-1185">Reference proteome</keyword>
<proteinExistence type="predicted"/>
<dbReference type="Gene3D" id="3.40.50.1110">
    <property type="entry name" value="SGNH hydrolase"/>
    <property type="match status" value="1"/>
</dbReference>
<dbReference type="PANTHER" id="PTHR30383">
    <property type="entry name" value="THIOESTERASE 1/PROTEASE 1/LYSOPHOSPHOLIPASE L1"/>
    <property type="match status" value="1"/>
</dbReference>
<dbReference type="SUPFAM" id="SSF52266">
    <property type="entry name" value="SGNH hydrolase"/>
    <property type="match status" value="1"/>
</dbReference>
<dbReference type="Proteomes" id="UP000239907">
    <property type="component" value="Unassembled WGS sequence"/>
</dbReference>
<gene>
    <name evidence="2" type="ORF">BSZ32_11260</name>
</gene>
<evidence type="ECO:0000313" key="2">
    <source>
        <dbReference type="EMBL" id="PQJ29010.1"/>
    </source>
</evidence>
<comment type="caution">
    <text evidence="2">The sequence shown here is derived from an EMBL/GenBank/DDBJ whole genome shotgun (WGS) entry which is preliminary data.</text>
</comment>
<dbReference type="InterPro" id="IPR036514">
    <property type="entry name" value="SGNH_hydro_sf"/>
</dbReference>
<dbReference type="InterPro" id="IPR013830">
    <property type="entry name" value="SGNH_hydro"/>
</dbReference>
<evidence type="ECO:0000259" key="1">
    <source>
        <dbReference type="Pfam" id="PF13472"/>
    </source>
</evidence>
<dbReference type="InterPro" id="IPR051532">
    <property type="entry name" value="Ester_Hydrolysis_Enzymes"/>
</dbReference>
<dbReference type="CDD" id="cd01822">
    <property type="entry name" value="Lysophospholipase_L1_like"/>
    <property type="match status" value="1"/>
</dbReference>
<evidence type="ECO:0000313" key="3">
    <source>
        <dbReference type="Proteomes" id="UP000239907"/>
    </source>
</evidence>
<reference evidence="2 3" key="1">
    <citation type="submission" date="2016-12" db="EMBL/GenBank/DDBJ databases">
        <title>Study of bacterial adaptation to deep sea.</title>
        <authorList>
            <person name="Song J."/>
            <person name="Yoshizawa S."/>
            <person name="Kogure K."/>
        </authorList>
    </citation>
    <scope>NUCLEOTIDE SEQUENCE [LARGE SCALE GENOMIC DNA]</scope>
    <source>
        <strain evidence="2 3">SAORIC-165</strain>
    </source>
</reference>
<dbReference type="GO" id="GO:0004622">
    <property type="term" value="F:phosphatidylcholine lysophospholipase activity"/>
    <property type="evidence" value="ECO:0007669"/>
    <property type="project" value="TreeGrafter"/>
</dbReference>
<dbReference type="RefSeq" id="WP_105043503.1">
    <property type="nucleotide sequence ID" value="NZ_MQWA01000001.1"/>
</dbReference>
<dbReference type="Pfam" id="PF13472">
    <property type="entry name" value="Lipase_GDSL_2"/>
    <property type="match status" value="1"/>
</dbReference>
<protein>
    <recommendedName>
        <fullName evidence="1">SGNH hydrolase-type esterase domain-containing protein</fullName>
    </recommendedName>
</protein>
<dbReference type="PANTHER" id="PTHR30383:SF24">
    <property type="entry name" value="THIOESTERASE 1_PROTEASE 1_LYSOPHOSPHOLIPASE L1"/>
    <property type="match status" value="1"/>
</dbReference>
<accession>A0A2S7U329</accession>
<dbReference type="EMBL" id="MQWA01000001">
    <property type="protein sequence ID" value="PQJ29010.1"/>
    <property type="molecule type" value="Genomic_DNA"/>
</dbReference>
<sequence>MENTFLRTLWISLLLAAGSLLLAEEPSNANELNKRIVVLGDSITAGYGLDPKLAYPAFLQKKIDEVKLPYTVSNAGVSGDTTAGGLRRVAWAMGKGADILIIALGGNDGLRGIPPAETKKNLLGIACKARSKNPEVLILIAGMEMPDNMGQEFVEAFKTTFPDAAKESKSALIPFLLKGVGGVEKLNQDDRIHPTAEGQALVAENVWEILKPAIESCE</sequence>
<name>A0A2S7U329_9BACT</name>
<feature type="domain" description="SGNH hydrolase-type esterase" evidence="1">
    <location>
        <begin position="38"/>
        <end position="201"/>
    </location>
</feature>